<accession>A0AC35TYD3</accession>
<dbReference type="WBParaSite" id="RSKR_0000569332.1">
    <property type="protein sequence ID" value="RSKR_0000569332.1"/>
    <property type="gene ID" value="RSKR_0000569332"/>
</dbReference>
<protein>
    <submittedName>
        <fullName evidence="2">Transposase</fullName>
    </submittedName>
</protein>
<reference evidence="2" key="1">
    <citation type="submission" date="2016-11" db="UniProtKB">
        <authorList>
            <consortium name="WormBaseParasite"/>
        </authorList>
    </citation>
    <scope>IDENTIFICATION</scope>
    <source>
        <strain evidence="2">KR3021</strain>
    </source>
</reference>
<dbReference type="Proteomes" id="UP000095286">
    <property type="component" value="Unplaced"/>
</dbReference>
<proteinExistence type="predicted"/>
<evidence type="ECO:0000313" key="2">
    <source>
        <dbReference type="WBParaSite" id="RSKR_0000569332.1"/>
    </source>
</evidence>
<name>A0AC35TYD3_9BILA</name>
<sequence>EDVELRKKLRSIDRLNTKIKCKSRKSYQPRKIGFYEDMSPSRTSYRIDRRTKRD</sequence>
<organism evidence="1 2">
    <name type="scientific">Rhabditophanes sp. KR3021</name>
    <dbReference type="NCBI Taxonomy" id="114890"/>
    <lineage>
        <taxon>Eukaryota</taxon>
        <taxon>Metazoa</taxon>
        <taxon>Ecdysozoa</taxon>
        <taxon>Nematoda</taxon>
        <taxon>Chromadorea</taxon>
        <taxon>Rhabditida</taxon>
        <taxon>Tylenchina</taxon>
        <taxon>Panagrolaimomorpha</taxon>
        <taxon>Strongyloidoidea</taxon>
        <taxon>Alloionematidae</taxon>
        <taxon>Rhabditophanes</taxon>
    </lineage>
</organism>
<evidence type="ECO:0000313" key="1">
    <source>
        <dbReference type="Proteomes" id="UP000095286"/>
    </source>
</evidence>